<feature type="domain" description="Phosphatidic acid phosphatase type 2/haloperoxidase" evidence="2">
    <location>
        <begin position="86"/>
        <end position="203"/>
    </location>
</feature>
<dbReference type="Proteomes" id="UP000254889">
    <property type="component" value="Chromosome"/>
</dbReference>
<sequence length="207" mass="22103">MRAIGTWSASLAATAVVGAGSYLWLDRPVAQMAYAYHAYQGTFATLTYIPEPLAPLACVAFFAAGLWVLSGRPLAHVGTVAVLTSISVLVTEITKSELKYVFGRTWPETFVQNNPSFIRDGVYGFNFFHGGAGYGSFPSGHTAAICALVSVPWIMLPKGRPLYALAVAAVVVGLIGADFHFISDMIAGAFLGTSIGWMTVAFWRLKA</sequence>
<dbReference type="Gene3D" id="1.20.144.10">
    <property type="entry name" value="Phosphatidic acid phosphatase type 2/haloperoxidase"/>
    <property type="match status" value="1"/>
</dbReference>
<keyword evidence="1" id="KW-0812">Transmembrane</keyword>
<proteinExistence type="predicted"/>
<dbReference type="EMBL" id="CP031417">
    <property type="protein sequence ID" value="AXK79941.1"/>
    <property type="molecule type" value="Genomic_DNA"/>
</dbReference>
<dbReference type="SUPFAM" id="SSF48317">
    <property type="entry name" value="Acid phosphatase/Vanadium-dependent haloperoxidase"/>
    <property type="match status" value="1"/>
</dbReference>
<keyword evidence="1" id="KW-1133">Transmembrane helix</keyword>
<dbReference type="KEGG" id="ptaw:DW352_05060"/>
<feature type="transmembrane region" description="Helical" evidence="1">
    <location>
        <begin position="74"/>
        <end position="94"/>
    </location>
</feature>
<feature type="transmembrane region" description="Helical" evidence="1">
    <location>
        <begin position="46"/>
        <end position="68"/>
    </location>
</feature>
<evidence type="ECO:0000259" key="2">
    <source>
        <dbReference type="Pfam" id="PF01569"/>
    </source>
</evidence>
<name>A0A345ZSP4_9HYPH</name>
<dbReference type="InterPro" id="IPR000326">
    <property type="entry name" value="PAP2/HPO"/>
</dbReference>
<dbReference type="OrthoDB" id="9780507at2"/>
<evidence type="ECO:0000313" key="4">
    <source>
        <dbReference type="Proteomes" id="UP000254889"/>
    </source>
</evidence>
<accession>A0A345ZSP4</accession>
<dbReference type="Pfam" id="PF01569">
    <property type="entry name" value="PAP2"/>
    <property type="match status" value="1"/>
</dbReference>
<reference evidence="3 4" key="1">
    <citation type="submission" date="2018-07" db="EMBL/GenBank/DDBJ databases">
        <authorList>
            <person name="Quirk P.G."/>
            <person name="Krulwich T.A."/>
        </authorList>
    </citation>
    <scope>NUCLEOTIDE SEQUENCE [LARGE SCALE GENOMIC DNA]</scope>
    <source>
        <strain evidence="3 4">CC-BB4</strain>
    </source>
</reference>
<protein>
    <submittedName>
        <fullName evidence="3">Phosphatase PAP2 family protein</fullName>
    </submittedName>
</protein>
<feature type="transmembrane region" description="Helical" evidence="1">
    <location>
        <begin position="162"/>
        <end position="179"/>
    </location>
</feature>
<dbReference type="RefSeq" id="WP_115689110.1">
    <property type="nucleotide sequence ID" value="NZ_CP031417.1"/>
</dbReference>
<organism evidence="3 4">
    <name type="scientific">Pseudolabrys taiwanensis</name>
    <dbReference type="NCBI Taxonomy" id="331696"/>
    <lineage>
        <taxon>Bacteria</taxon>
        <taxon>Pseudomonadati</taxon>
        <taxon>Pseudomonadota</taxon>
        <taxon>Alphaproteobacteria</taxon>
        <taxon>Hyphomicrobiales</taxon>
        <taxon>Xanthobacteraceae</taxon>
        <taxon>Pseudolabrys</taxon>
    </lineage>
</organism>
<evidence type="ECO:0000256" key="1">
    <source>
        <dbReference type="SAM" id="Phobius"/>
    </source>
</evidence>
<dbReference type="InterPro" id="IPR036938">
    <property type="entry name" value="PAP2/HPO_sf"/>
</dbReference>
<gene>
    <name evidence="3" type="ORF">DW352_05060</name>
</gene>
<keyword evidence="4" id="KW-1185">Reference proteome</keyword>
<evidence type="ECO:0000313" key="3">
    <source>
        <dbReference type="EMBL" id="AXK79941.1"/>
    </source>
</evidence>
<dbReference type="AlphaFoldDB" id="A0A345ZSP4"/>
<feature type="transmembrane region" description="Helical" evidence="1">
    <location>
        <begin position="6"/>
        <end position="25"/>
    </location>
</feature>
<feature type="transmembrane region" description="Helical" evidence="1">
    <location>
        <begin position="185"/>
        <end position="205"/>
    </location>
</feature>
<keyword evidence="1" id="KW-0472">Membrane</keyword>